<sequence>MFWTLAWLLGNQITACYCNAVRRMTTNYLTLNPLLPNHKPLSSNLINGPTRWGYAGALTDPRYQSLHNGGHSSPLSADVHKGLGAMATTRLEISLTLETSVAFGLGKVQLASRPKEGSIGRTKTSGLSVPADLTMTGIWYMFVIYLLHTIFMTENF</sequence>
<dbReference type="AlphaFoldDB" id="C5FZI8"/>
<evidence type="ECO:0000313" key="2">
    <source>
        <dbReference type="EMBL" id="EEQ35291.1"/>
    </source>
</evidence>
<dbReference type="Proteomes" id="UP000002035">
    <property type="component" value="Unassembled WGS sequence"/>
</dbReference>
<dbReference type="EMBL" id="DS995708">
    <property type="protein sequence ID" value="EEQ35291.1"/>
    <property type="molecule type" value="Genomic_DNA"/>
</dbReference>
<evidence type="ECO:0000313" key="3">
    <source>
        <dbReference type="Proteomes" id="UP000002035"/>
    </source>
</evidence>
<keyword evidence="1" id="KW-0732">Signal</keyword>
<gene>
    <name evidence="2" type="ORF">MCYG_08110</name>
</gene>
<organism evidence="2 3">
    <name type="scientific">Arthroderma otae (strain ATCC MYA-4605 / CBS 113480)</name>
    <name type="common">Microsporum canis</name>
    <dbReference type="NCBI Taxonomy" id="554155"/>
    <lineage>
        <taxon>Eukaryota</taxon>
        <taxon>Fungi</taxon>
        <taxon>Dikarya</taxon>
        <taxon>Ascomycota</taxon>
        <taxon>Pezizomycotina</taxon>
        <taxon>Eurotiomycetes</taxon>
        <taxon>Eurotiomycetidae</taxon>
        <taxon>Onygenales</taxon>
        <taxon>Arthrodermataceae</taxon>
        <taxon>Microsporum</taxon>
    </lineage>
</organism>
<reference evidence="3" key="1">
    <citation type="journal article" date="2012" name="MBio">
        <title>Comparative genome analysis of Trichophyton rubrum and related dermatophytes reveals candidate genes involved in infection.</title>
        <authorList>
            <person name="Martinez D.A."/>
            <person name="Oliver B.G."/>
            <person name="Graeser Y."/>
            <person name="Goldberg J.M."/>
            <person name="Li W."/>
            <person name="Martinez-Rossi N.M."/>
            <person name="Monod M."/>
            <person name="Shelest E."/>
            <person name="Barton R.C."/>
            <person name="Birch E."/>
            <person name="Brakhage A.A."/>
            <person name="Chen Z."/>
            <person name="Gurr S.J."/>
            <person name="Heiman D."/>
            <person name="Heitman J."/>
            <person name="Kosti I."/>
            <person name="Rossi A."/>
            <person name="Saif S."/>
            <person name="Samalova M."/>
            <person name="Saunders C.W."/>
            <person name="Shea T."/>
            <person name="Summerbell R.C."/>
            <person name="Xu J."/>
            <person name="Young S."/>
            <person name="Zeng Q."/>
            <person name="Birren B.W."/>
            <person name="Cuomo C.A."/>
            <person name="White T.C."/>
        </authorList>
    </citation>
    <scope>NUCLEOTIDE SEQUENCE [LARGE SCALE GENOMIC DNA]</scope>
    <source>
        <strain evidence="3">ATCC MYA-4605 / CBS 113480</strain>
    </source>
</reference>
<feature type="signal peptide" evidence="1">
    <location>
        <begin position="1"/>
        <end position="18"/>
    </location>
</feature>
<dbReference type="GeneID" id="9226269"/>
<accession>C5FZI8</accession>
<evidence type="ECO:0000256" key="1">
    <source>
        <dbReference type="SAM" id="SignalP"/>
    </source>
</evidence>
<dbReference type="RefSeq" id="XP_002843027.1">
    <property type="nucleotide sequence ID" value="XM_002842981.1"/>
</dbReference>
<feature type="chain" id="PRO_5002951911" evidence="1">
    <location>
        <begin position="19"/>
        <end position="156"/>
    </location>
</feature>
<protein>
    <submittedName>
        <fullName evidence="2">Uncharacterized protein</fullName>
    </submittedName>
</protein>
<keyword evidence="3" id="KW-1185">Reference proteome</keyword>
<dbReference type="HOGENOM" id="CLU_1686137_0_0_1"/>
<proteinExistence type="predicted"/>
<dbReference type="VEuPathDB" id="FungiDB:MCYG_08110"/>
<name>C5FZI8_ARTOC</name>